<keyword evidence="2" id="KW-1185">Reference proteome</keyword>
<sequence>MSEQFAAPGAREELPLAGRVRPALVLVVPAGLAPGALDGLRYRLGLLLGAHSRVRVRRLPLPAQGSAARVVPLELDALAAPRLLGLALYQQLCLAEAAAGRRADALVLATASATPPQFPVGLGRPLRTAAPEAVAEEVAVLRAAGHQRVAVLNHQLTEPVQAPGAWAVTAPLADHPLLARAVLRRYAAG</sequence>
<proteinExistence type="predicted"/>
<evidence type="ECO:0000313" key="2">
    <source>
        <dbReference type="Proteomes" id="UP000248039"/>
    </source>
</evidence>
<evidence type="ECO:0000313" key="1">
    <source>
        <dbReference type="EMBL" id="PYC84352.1"/>
    </source>
</evidence>
<accession>A0A2V4NVT9</accession>
<dbReference type="EMBL" id="PYBW01000025">
    <property type="protein sequence ID" value="PYC84352.1"/>
    <property type="molecule type" value="Genomic_DNA"/>
</dbReference>
<dbReference type="Proteomes" id="UP000248039">
    <property type="component" value="Unassembled WGS sequence"/>
</dbReference>
<dbReference type="AlphaFoldDB" id="A0A2V4NVT9"/>
<protein>
    <submittedName>
        <fullName evidence="1">Uncharacterized protein</fullName>
    </submittedName>
</protein>
<reference evidence="1 2" key="1">
    <citation type="submission" date="2018-03" db="EMBL/GenBank/DDBJ databases">
        <title>Bioinformatic expansion and discovery of thiopeptide antibiotics.</title>
        <authorList>
            <person name="Schwalen C.J."/>
            <person name="Hudson G.A."/>
            <person name="Mitchell D.A."/>
        </authorList>
    </citation>
    <scope>NUCLEOTIDE SEQUENCE [LARGE SCALE GENOMIC DNA]</scope>
    <source>
        <strain evidence="1 2">ATCC 21389</strain>
    </source>
</reference>
<gene>
    <name evidence="1" type="ORF">C7C46_07605</name>
</gene>
<comment type="caution">
    <text evidence="1">The sequence shown here is derived from an EMBL/GenBank/DDBJ whole genome shotgun (WGS) entry which is preliminary data.</text>
</comment>
<name>A0A2V4NVT9_9ACTN</name>
<dbReference type="RefSeq" id="WP_110667087.1">
    <property type="nucleotide sequence ID" value="NZ_PYBW01000025.1"/>
</dbReference>
<organism evidence="1 2">
    <name type="scientific">Streptomyces tateyamensis</name>
    <dbReference type="NCBI Taxonomy" id="565073"/>
    <lineage>
        <taxon>Bacteria</taxon>
        <taxon>Bacillati</taxon>
        <taxon>Actinomycetota</taxon>
        <taxon>Actinomycetes</taxon>
        <taxon>Kitasatosporales</taxon>
        <taxon>Streptomycetaceae</taxon>
        <taxon>Streptomyces</taxon>
    </lineage>
</organism>